<organism evidence="3 4">
    <name type="scientific">Colletotrichum chrysophilum</name>
    <dbReference type="NCBI Taxonomy" id="1836956"/>
    <lineage>
        <taxon>Eukaryota</taxon>
        <taxon>Fungi</taxon>
        <taxon>Dikarya</taxon>
        <taxon>Ascomycota</taxon>
        <taxon>Pezizomycotina</taxon>
        <taxon>Sordariomycetes</taxon>
        <taxon>Hypocreomycetidae</taxon>
        <taxon>Glomerellales</taxon>
        <taxon>Glomerellaceae</taxon>
        <taxon>Colletotrichum</taxon>
        <taxon>Colletotrichum gloeosporioides species complex</taxon>
    </lineage>
</organism>
<sequence>MDVSTTALGIKTRILIISDTHGASSLPGSQPLPPVDVAIHCGDLTEESKLIEFQNTITLMKSINAPLKVMIAGNHDWTLDTPIFKSKIAEIPPPVDMALVHAGYGTFNQSPRPPPLLLRHRHHLPPAPRHAPPRPAQRRQPHPLRQPLHTVHRGLGVPIRPARGGVPPMGCQRRRGRRRHPRPTARRAGPHRRRGADRQRRALRGGTTGQAALTLLRARPSGLGSEARALAAQRGGRVG</sequence>
<dbReference type="InterPro" id="IPR029052">
    <property type="entry name" value="Metallo-depent_PP-like"/>
</dbReference>
<feature type="domain" description="Calcineurin-like phosphoesterase" evidence="2">
    <location>
        <begin position="13"/>
        <end position="84"/>
    </location>
</feature>
<reference evidence="3" key="1">
    <citation type="submission" date="2023-01" db="EMBL/GenBank/DDBJ databases">
        <title>Colletotrichum chrysophilum M932 genome sequence.</title>
        <authorList>
            <person name="Baroncelli R."/>
        </authorList>
    </citation>
    <scope>NUCLEOTIDE SEQUENCE</scope>
    <source>
        <strain evidence="3">M932</strain>
    </source>
</reference>
<feature type="compositionally biased region" description="Basic residues" evidence="1">
    <location>
        <begin position="172"/>
        <end position="195"/>
    </location>
</feature>
<dbReference type="AlphaFoldDB" id="A0AAD9ENU6"/>
<feature type="region of interest" description="Disordered" evidence="1">
    <location>
        <begin position="111"/>
        <end position="239"/>
    </location>
</feature>
<dbReference type="EMBL" id="JAQOWY010000098">
    <property type="protein sequence ID" value="KAK1851356.1"/>
    <property type="molecule type" value="Genomic_DNA"/>
</dbReference>
<name>A0AAD9ENU6_9PEZI</name>
<dbReference type="Pfam" id="PF00149">
    <property type="entry name" value="Metallophos"/>
    <property type="match status" value="1"/>
</dbReference>
<comment type="caution">
    <text evidence="3">The sequence shown here is derived from an EMBL/GenBank/DDBJ whole genome shotgun (WGS) entry which is preliminary data.</text>
</comment>
<gene>
    <name evidence="3" type="ORF">CCHR01_06017</name>
</gene>
<dbReference type="GO" id="GO:0016787">
    <property type="term" value="F:hydrolase activity"/>
    <property type="evidence" value="ECO:0007669"/>
    <property type="project" value="InterPro"/>
</dbReference>
<evidence type="ECO:0000256" key="1">
    <source>
        <dbReference type="SAM" id="MobiDB-lite"/>
    </source>
</evidence>
<evidence type="ECO:0000313" key="3">
    <source>
        <dbReference type="EMBL" id="KAK1851356.1"/>
    </source>
</evidence>
<dbReference type="InterPro" id="IPR051693">
    <property type="entry name" value="UPF0046_metallophosphoest"/>
</dbReference>
<evidence type="ECO:0000313" key="4">
    <source>
        <dbReference type="Proteomes" id="UP001243330"/>
    </source>
</evidence>
<dbReference type="InterPro" id="IPR004843">
    <property type="entry name" value="Calcineurin-like_PHP"/>
</dbReference>
<feature type="compositionally biased region" description="Pro residues" evidence="1">
    <location>
        <begin position="125"/>
        <end position="135"/>
    </location>
</feature>
<dbReference type="Proteomes" id="UP001243330">
    <property type="component" value="Unassembled WGS sequence"/>
</dbReference>
<dbReference type="SUPFAM" id="SSF56300">
    <property type="entry name" value="Metallo-dependent phosphatases"/>
    <property type="match status" value="1"/>
</dbReference>
<evidence type="ECO:0000259" key="2">
    <source>
        <dbReference type="Pfam" id="PF00149"/>
    </source>
</evidence>
<accession>A0AAD9ENU6</accession>
<dbReference type="Gene3D" id="3.60.21.10">
    <property type="match status" value="1"/>
</dbReference>
<keyword evidence="4" id="KW-1185">Reference proteome</keyword>
<protein>
    <submittedName>
        <fullName evidence="3">Serine/threonine phosphatase</fullName>
    </submittedName>
</protein>
<dbReference type="PANTHER" id="PTHR12905:SF0">
    <property type="entry name" value="CALCINEURIN-LIKE PHOSPHOESTERASE DOMAIN-CONTAINING PROTEIN"/>
    <property type="match status" value="1"/>
</dbReference>
<proteinExistence type="predicted"/>
<dbReference type="PANTHER" id="PTHR12905">
    <property type="entry name" value="METALLOPHOSPHOESTERASE"/>
    <property type="match status" value="1"/>
</dbReference>